<comment type="caution">
    <text evidence="3">The sequence shown here is derived from an EMBL/GenBank/DDBJ whole genome shotgun (WGS) entry which is preliminary data.</text>
</comment>
<dbReference type="CDD" id="cd00291">
    <property type="entry name" value="SirA_YedF_YeeD"/>
    <property type="match status" value="1"/>
</dbReference>
<dbReference type="OrthoDB" id="9797352at2"/>
<sequence length="74" mass="8253">MEIDQFIDAVGLACPMPILKFKQNTKTLATGSIVKVTTSDPDSVNDFNAYSKHKGYRIIDRSVGSNLFEFIIQI</sequence>
<dbReference type="EMBL" id="LAZL01000027">
    <property type="protein sequence ID" value="KMT64297.1"/>
    <property type="molecule type" value="Genomic_DNA"/>
</dbReference>
<evidence type="ECO:0000313" key="4">
    <source>
        <dbReference type="Proteomes" id="UP000037600"/>
    </source>
</evidence>
<dbReference type="RefSeq" id="WP_048694243.1">
    <property type="nucleotide sequence ID" value="NZ_KQ130499.1"/>
</dbReference>
<proteinExistence type="inferred from homology"/>
<evidence type="ECO:0000256" key="1">
    <source>
        <dbReference type="ARBA" id="ARBA00008984"/>
    </source>
</evidence>
<evidence type="ECO:0000259" key="2">
    <source>
        <dbReference type="PROSITE" id="PS01148"/>
    </source>
</evidence>
<dbReference type="PANTHER" id="PTHR33279">
    <property type="entry name" value="SULFUR CARRIER PROTEIN YEDF-RELATED"/>
    <property type="match status" value="1"/>
</dbReference>
<dbReference type="PROSITE" id="PS01148">
    <property type="entry name" value="UPF0033"/>
    <property type="match status" value="1"/>
</dbReference>
<feature type="domain" description="UPF0033" evidence="2">
    <location>
        <begin position="7"/>
        <end position="31"/>
    </location>
</feature>
<dbReference type="SUPFAM" id="SSF64307">
    <property type="entry name" value="SirA-like"/>
    <property type="match status" value="1"/>
</dbReference>
<dbReference type="InterPro" id="IPR001455">
    <property type="entry name" value="TusA-like"/>
</dbReference>
<dbReference type="Proteomes" id="UP000037600">
    <property type="component" value="Unassembled WGS sequence"/>
</dbReference>
<name>A0A0J8GNA4_9ALTE</name>
<dbReference type="InterPro" id="IPR036868">
    <property type="entry name" value="TusA-like_sf"/>
</dbReference>
<organism evidence="3 4">
    <name type="scientific">Catenovulum maritimum</name>
    <dbReference type="NCBI Taxonomy" id="1513271"/>
    <lineage>
        <taxon>Bacteria</taxon>
        <taxon>Pseudomonadati</taxon>
        <taxon>Pseudomonadota</taxon>
        <taxon>Gammaproteobacteria</taxon>
        <taxon>Alteromonadales</taxon>
        <taxon>Alteromonadaceae</taxon>
        <taxon>Catenovulum</taxon>
    </lineage>
</organism>
<comment type="similarity">
    <text evidence="1">Belongs to the sulfur carrier protein TusA family.</text>
</comment>
<evidence type="ECO:0000313" key="3">
    <source>
        <dbReference type="EMBL" id="KMT64297.1"/>
    </source>
</evidence>
<dbReference type="PANTHER" id="PTHR33279:SF2">
    <property type="entry name" value="SULFUR CARRIER PROTEIN TUSA"/>
    <property type="match status" value="1"/>
</dbReference>
<dbReference type="Pfam" id="PF01206">
    <property type="entry name" value="TusA"/>
    <property type="match status" value="1"/>
</dbReference>
<keyword evidence="4" id="KW-1185">Reference proteome</keyword>
<gene>
    <name evidence="3" type="ORF">XM47_14975</name>
</gene>
<dbReference type="STRING" id="1513271.XM47_14975"/>
<reference evidence="3 4" key="1">
    <citation type="submission" date="2015-04" db="EMBL/GenBank/DDBJ databases">
        <title>Draft Genome Sequence of the Novel Agar-Digesting Marine Bacterium Q1.</title>
        <authorList>
            <person name="Li Y."/>
            <person name="Li D."/>
            <person name="Chen G."/>
            <person name="Du Z."/>
        </authorList>
    </citation>
    <scope>NUCLEOTIDE SEQUENCE [LARGE SCALE GENOMIC DNA]</scope>
    <source>
        <strain evidence="3 4">Q1</strain>
    </source>
</reference>
<dbReference type="Gene3D" id="3.30.110.40">
    <property type="entry name" value="TusA-like domain"/>
    <property type="match status" value="1"/>
</dbReference>
<protein>
    <recommendedName>
        <fullName evidence="2">UPF0033 domain-containing protein</fullName>
    </recommendedName>
</protein>
<accession>A0A0J8GNA4</accession>
<dbReference type="AlphaFoldDB" id="A0A0J8GNA4"/>